<evidence type="ECO:0000259" key="1">
    <source>
        <dbReference type="PROSITE" id="PS51371"/>
    </source>
</evidence>
<sequence length="362" mass="41221">MVKKDDPILVSPTATIKEALKQLDLSARRALLVADADGVFRGVLTDGDIRRAILSGKNLDEGIDEVYNKSPKALYEEEYDDETAKRLFLHHHFDLIPILARNRTIARYVSWSEFFSGNAAEGEKAEEPSLEYPLVIMAGGKGTRMAPFTKVLPKPLIPIGDKTILETIIDEFRKYGIRTYFFTLNFRGEMIRAYFDGISRDYTIEYLWEKEFLGTAGSLKLLAPKVPERFFVSNCDIIVKADYRDVAAFHERSGAWITIVSSIQHTQMPYGVVSFGNGGRVTDIKEKPEFSLTINTGVYLLDGRCVEYIPEGKPFHMTDLIASLLEERKPVFTYPVNENDYIDIGQWKEYRDVIQSFERGIQ</sequence>
<comment type="caution">
    <text evidence="2">The sequence shown here is derived from an EMBL/GenBank/DDBJ whole genome shotgun (WGS) entry which is preliminary data.</text>
</comment>
<proteinExistence type="predicted"/>
<protein>
    <submittedName>
        <fullName evidence="2">Bifunctional protein GlmU</fullName>
        <ecNumber evidence="2">2.3.1.157</ecNumber>
    </submittedName>
</protein>
<dbReference type="PROSITE" id="PS51371">
    <property type="entry name" value="CBS"/>
    <property type="match status" value="1"/>
</dbReference>
<reference evidence="2" key="1">
    <citation type="submission" date="2019-08" db="EMBL/GenBank/DDBJ databases">
        <authorList>
            <person name="Kucharzyk K."/>
            <person name="Murdoch R.W."/>
            <person name="Higgins S."/>
            <person name="Loffler F."/>
        </authorList>
    </citation>
    <scope>NUCLEOTIDE SEQUENCE</scope>
</reference>
<dbReference type="InterPro" id="IPR029044">
    <property type="entry name" value="Nucleotide-diphossugar_trans"/>
</dbReference>
<feature type="domain" description="CBS" evidence="1">
    <location>
        <begin position="1"/>
        <end position="61"/>
    </location>
</feature>
<dbReference type="SUPFAM" id="SSF54631">
    <property type="entry name" value="CBS-domain pair"/>
    <property type="match status" value="1"/>
</dbReference>
<dbReference type="EC" id="2.3.1.157" evidence="2"/>
<organism evidence="2">
    <name type="scientific">bioreactor metagenome</name>
    <dbReference type="NCBI Taxonomy" id="1076179"/>
    <lineage>
        <taxon>unclassified sequences</taxon>
        <taxon>metagenomes</taxon>
        <taxon>ecological metagenomes</taxon>
    </lineage>
</organism>
<evidence type="ECO:0000313" key="2">
    <source>
        <dbReference type="EMBL" id="MPM18712.1"/>
    </source>
</evidence>
<accession>A0A644XR51</accession>
<keyword evidence="2" id="KW-0808">Transferase</keyword>
<gene>
    <name evidence="2" type="primary">glmU_25</name>
    <name evidence="2" type="ORF">SDC9_65125</name>
</gene>
<dbReference type="AlphaFoldDB" id="A0A644XR51"/>
<dbReference type="SMART" id="SM00116">
    <property type="entry name" value="CBS"/>
    <property type="match status" value="1"/>
</dbReference>
<dbReference type="Gene3D" id="3.90.550.10">
    <property type="entry name" value="Spore Coat Polysaccharide Biosynthesis Protein SpsA, Chain A"/>
    <property type="match status" value="1"/>
</dbReference>
<name>A0A644XR51_9ZZZZ</name>
<dbReference type="PANTHER" id="PTHR22572">
    <property type="entry name" value="SUGAR-1-PHOSPHATE GUANYL TRANSFERASE"/>
    <property type="match status" value="1"/>
</dbReference>
<dbReference type="InterPro" id="IPR000644">
    <property type="entry name" value="CBS_dom"/>
</dbReference>
<dbReference type="SUPFAM" id="SSF53448">
    <property type="entry name" value="Nucleotide-diphospho-sugar transferases"/>
    <property type="match status" value="1"/>
</dbReference>
<dbReference type="GO" id="GO:0019134">
    <property type="term" value="F:glucosamine-1-phosphate N-acetyltransferase activity"/>
    <property type="evidence" value="ECO:0007669"/>
    <property type="project" value="UniProtKB-EC"/>
</dbReference>
<dbReference type="Pfam" id="PF00571">
    <property type="entry name" value="CBS"/>
    <property type="match status" value="1"/>
</dbReference>
<dbReference type="InterPro" id="IPR005835">
    <property type="entry name" value="NTP_transferase_dom"/>
</dbReference>
<keyword evidence="2" id="KW-0012">Acyltransferase</keyword>
<dbReference type="Gene3D" id="3.10.580.10">
    <property type="entry name" value="CBS-domain"/>
    <property type="match status" value="1"/>
</dbReference>
<dbReference type="Pfam" id="PF00483">
    <property type="entry name" value="NTP_transferase"/>
    <property type="match status" value="1"/>
</dbReference>
<dbReference type="EMBL" id="VSSQ01003035">
    <property type="protein sequence ID" value="MPM18712.1"/>
    <property type="molecule type" value="Genomic_DNA"/>
</dbReference>
<dbReference type="InterPro" id="IPR046342">
    <property type="entry name" value="CBS_dom_sf"/>
</dbReference>
<dbReference type="InterPro" id="IPR050486">
    <property type="entry name" value="Mannose-1P_guanyltransferase"/>
</dbReference>